<dbReference type="InterPro" id="IPR029045">
    <property type="entry name" value="ClpP/crotonase-like_dom_sf"/>
</dbReference>
<dbReference type="Proteomes" id="UP001208074">
    <property type="component" value="Unassembled WGS sequence"/>
</dbReference>
<dbReference type="EMBL" id="JAPKNB010000002">
    <property type="protein sequence ID" value="MCX5564279.1"/>
    <property type="molecule type" value="Genomic_DNA"/>
</dbReference>
<dbReference type="PANTHER" id="PTHR43459">
    <property type="entry name" value="ENOYL-COA HYDRATASE"/>
    <property type="match status" value="1"/>
</dbReference>
<dbReference type="RefSeq" id="WP_026483183.1">
    <property type="nucleotide sequence ID" value="NZ_JAPKNB010000002.1"/>
</dbReference>
<dbReference type="Gene3D" id="1.10.12.10">
    <property type="entry name" value="Lyase 2-enoyl-coa Hydratase, Chain A, domain 2"/>
    <property type="match status" value="1"/>
</dbReference>
<dbReference type="GO" id="GO:0003824">
    <property type="term" value="F:catalytic activity"/>
    <property type="evidence" value="ECO:0007669"/>
    <property type="project" value="InterPro"/>
</dbReference>
<name>A0AAW5VW64_9BURK</name>
<comment type="caution">
    <text evidence="3">The sequence shown here is derived from an EMBL/GenBank/DDBJ whole genome shotgun (WGS) entry which is preliminary data.</text>
</comment>
<evidence type="ECO:0000256" key="2">
    <source>
        <dbReference type="RuleBase" id="RU003707"/>
    </source>
</evidence>
<reference evidence="3" key="1">
    <citation type="submission" date="2022-11" db="EMBL/GenBank/DDBJ databases">
        <title>Biodiversity and phylogenetic relationships of bacteria.</title>
        <authorList>
            <person name="Machado R.A.R."/>
            <person name="Bhat A."/>
            <person name="Loulou A."/>
            <person name="Kallel S."/>
        </authorList>
    </citation>
    <scope>NUCLEOTIDE SEQUENCE</scope>
    <source>
        <strain evidence="3">DSM 16503</strain>
    </source>
</reference>
<evidence type="ECO:0000313" key="3">
    <source>
        <dbReference type="EMBL" id="MCX5564279.1"/>
    </source>
</evidence>
<dbReference type="PROSITE" id="PS00166">
    <property type="entry name" value="ENOYL_COA_HYDRATASE"/>
    <property type="match status" value="1"/>
</dbReference>
<dbReference type="InterPro" id="IPR018376">
    <property type="entry name" value="Enoyl-CoA_hyd/isom_CS"/>
</dbReference>
<dbReference type="InterPro" id="IPR014748">
    <property type="entry name" value="Enoyl-CoA_hydra_C"/>
</dbReference>
<comment type="similarity">
    <text evidence="1 2">Belongs to the enoyl-CoA hydratase/isomerase family.</text>
</comment>
<dbReference type="PANTHER" id="PTHR43459:SF1">
    <property type="entry name" value="EG:BACN32G11.4 PROTEIN"/>
    <property type="match status" value="1"/>
</dbReference>
<dbReference type="AlphaFoldDB" id="A0AAW5VW64"/>
<evidence type="ECO:0000256" key="1">
    <source>
        <dbReference type="ARBA" id="ARBA00005254"/>
    </source>
</evidence>
<dbReference type="CDD" id="cd06558">
    <property type="entry name" value="crotonase-like"/>
    <property type="match status" value="1"/>
</dbReference>
<evidence type="ECO:0000313" key="4">
    <source>
        <dbReference type="Proteomes" id="UP001208074"/>
    </source>
</evidence>
<dbReference type="Pfam" id="PF00378">
    <property type="entry name" value="ECH_1"/>
    <property type="match status" value="1"/>
</dbReference>
<gene>
    <name evidence="3" type="ORF">OSH02_02820</name>
</gene>
<accession>A0AAW5VW64</accession>
<dbReference type="Gene3D" id="3.90.226.10">
    <property type="entry name" value="2-enoyl-CoA Hydratase, Chain A, domain 1"/>
    <property type="match status" value="1"/>
</dbReference>
<dbReference type="SUPFAM" id="SSF52096">
    <property type="entry name" value="ClpP/crotonase"/>
    <property type="match status" value="1"/>
</dbReference>
<sequence>MAFSNITLELGTAIARLTLCRPEKLNSLDHATSREVRDALQLVQEDSAARVLILTGQGRAFCAGQDLTDPAMQSTEATVPDIGNVVSQNFNSLIAQLHALPVPTTIAAVNGIAAGGGVGLALACDFTIATRSAYFLQAFSRIGLSPDTGSSWFLPQRIGPARSMALTMLAEKLSADTAQSWGLIWKAIADDSFKAGVEALAERLVSSPTHALIRTRQAILASATHTLEQQLLIESAYVRELGMQHDYREGLEAFREKRKPKFGGRR</sequence>
<organism evidence="3 4">
    <name type="scientific">Alcaligenes phenolicus</name>
    <dbReference type="NCBI Taxonomy" id="232846"/>
    <lineage>
        <taxon>Bacteria</taxon>
        <taxon>Pseudomonadati</taxon>
        <taxon>Pseudomonadota</taxon>
        <taxon>Betaproteobacteria</taxon>
        <taxon>Burkholderiales</taxon>
        <taxon>Alcaligenaceae</taxon>
        <taxon>Alcaligenes</taxon>
    </lineage>
</organism>
<proteinExistence type="inferred from homology"/>
<protein>
    <submittedName>
        <fullName evidence="3">Enoyl-CoA hydratase-related protein</fullName>
    </submittedName>
</protein>
<dbReference type="InterPro" id="IPR001753">
    <property type="entry name" value="Enoyl-CoA_hydra/iso"/>
</dbReference>